<keyword evidence="3 11" id="KW-0813">Transport</keyword>
<feature type="repeat" description="Solcar" evidence="10">
    <location>
        <begin position="1"/>
        <end position="82"/>
    </location>
</feature>
<dbReference type="GO" id="GO:1990547">
    <property type="term" value="P:mitochondrial phosphate ion transmembrane transport"/>
    <property type="evidence" value="ECO:0007669"/>
    <property type="project" value="InterPro"/>
</dbReference>
<evidence type="ECO:0000256" key="1">
    <source>
        <dbReference type="ARBA" id="ARBA00004448"/>
    </source>
</evidence>
<keyword evidence="9 10" id="KW-0472">Membrane</keyword>
<reference evidence="12" key="1">
    <citation type="submission" date="2022-02" db="EMBL/GenBank/DDBJ databases">
        <authorList>
            <person name="Giguere J D."/>
        </authorList>
    </citation>
    <scope>NUCLEOTIDE SEQUENCE</scope>
    <source>
        <strain evidence="12">CCAP 1055/1</strain>
    </source>
</reference>
<comment type="similarity">
    <text evidence="2 11">Belongs to the mitochondrial carrier (TC 2.A.29) family.</text>
</comment>
<evidence type="ECO:0000256" key="4">
    <source>
        <dbReference type="ARBA" id="ARBA00022692"/>
    </source>
</evidence>
<proteinExistence type="inferred from homology"/>
<feature type="non-terminal residue" evidence="12">
    <location>
        <position position="1"/>
    </location>
</feature>
<dbReference type="InterPro" id="IPR023395">
    <property type="entry name" value="MCP_dom_sf"/>
</dbReference>
<dbReference type="Pfam" id="PF00153">
    <property type="entry name" value="Mito_carr"/>
    <property type="match status" value="3"/>
</dbReference>
<dbReference type="SUPFAM" id="SSF103506">
    <property type="entry name" value="Mitochondrial carrier"/>
    <property type="match status" value="1"/>
</dbReference>
<organism evidence="12">
    <name type="scientific">Phaeodactylum tricornutum</name>
    <name type="common">Diatom</name>
    <dbReference type="NCBI Taxonomy" id="2850"/>
    <lineage>
        <taxon>Eukaryota</taxon>
        <taxon>Sar</taxon>
        <taxon>Stramenopiles</taxon>
        <taxon>Ochrophyta</taxon>
        <taxon>Bacillariophyta</taxon>
        <taxon>Bacillariophyceae</taxon>
        <taxon>Bacillariophycidae</taxon>
        <taxon>Naviculales</taxon>
        <taxon>Phaeodactylaceae</taxon>
        <taxon>Phaeodactylum</taxon>
    </lineage>
</organism>
<dbReference type="GO" id="GO:0005743">
    <property type="term" value="C:mitochondrial inner membrane"/>
    <property type="evidence" value="ECO:0007669"/>
    <property type="project" value="UniProtKB-SubCell"/>
</dbReference>
<evidence type="ECO:0000313" key="12">
    <source>
        <dbReference type="EMBL" id="CAG9293804.1"/>
    </source>
</evidence>
<keyword evidence="6" id="KW-0999">Mitochondrion inner membrane</keyword>
<dbReference type="PANTHER" id="PTHR45671:SF12">
    <property type="entry name" value="MITOCHONDRIAL PHOSPHATE CARRIER PROTEIN"/>
    <property type="match status" value="1"/>
</dbReference>
<feature type="repeat" description="Solcar" evidence="10">
    <location>
        <begin position="102"/>
        <end position="187"/>
    </location>
</feature>
<evidence type="ECO:0000256" key="6">
    <source>
        <dbReference type="ARBA" id="ARBA00022792"/>
    </source>
</evidence>
<evidence type="ECO:0000256" key="7">
    <source>
        <dbReference type="ARBA" id="ARBA00022989"/>
    </source>
</evidence>
<keyword evidence="8" id="KW-0496">Mitochondrion</keyword>
<protein>
    <recommendedName>
        <fullName evidence="13">Mitochondrial carrier protein</fullName>
    </recommendedName>
</protein>
<keyword evidence="5" id="KW-0677">Repeat</keyword>
<evidence type="ECO:0000256" key="5">
    <source>
        <dbReference type="ARBA" id="ARBA00022737"/>
    </source>
</evidence>
<feature type="repeat" description="Solcar" evidence="10">
    <location>
        <begin position="203"/>
        <end position="287"/>
    </location>
</feature>
<dbReference type="InterPro" id="IPR044677">
    <property type="entry name" value="SLC25A3/Pic2/Mir1-like"/>
</dbReference>
<evidence type="ECO:0000256" key="10">
    <source>
        <dbReference type="PROSITE-ProRule" id="PRU00282"/>
    </source>
</evidence>
<dbReference type="EMBL" id="OU594949">
    <property type="protein sequence ID" value="CAG9293804.1"/>
    <property type="molecule type" value="Genomic_DNA"/>
</dbReference>
<comment type="subcellular location">
    <subcellularLocation>
        <location evidence="1">Mitochondrion inner membrane</location>
        <topology evidence="1">Multi-pass membrane protein</topology>
    </subcellularLocation>
</comment>
<accession>A0A8J9X936</accession>
<dbReference type="PANTHER" id="PTHR45671">
    <property type="entry name" value="SOLUTE CARRIER FAMILY 25 (MITOCHONDRIAL CARRIER PHOSPHATE CARRIER), MEMBER 3, LIKE-RELATED-RELATED"/>
    <property type="match status" value="1"/>
</dbReference>
<dbReference type="InterPro" id="IPR018108">
    <property type="entry name" value="MCP_transmembrane"/>
</dbReference>
<dbReference type="PROSITE" id="PS50920">
    <property type="entry name" value="SOLCAR"/>
    <property type="match status" value="3"/>
</dbReference>
<evidence type="ECO:0000256" key="9">
    <source>
        <dbReference type="ARBA" id="ARBA00023136"/>
    </source>
</evidence>
<evidence type="ECO:0000256" key="2">
    <source>
        <dbReference type="ARBA" id="ARBA00006375"/>
    </source>
</evidence>
<gene>
    <name evidence="12" type="ORF">PTTT1_LOCUS52656</name>
</gene>
<sequence length="295" mass="31917">RYYLSGGICAATSHAIPVPVDVVKTRKQVDPVLYRKSFVEATKAIVEQDGAGALLAGLGPTTWGYMLEGAVKFGVYEVLKPPVRKALISASSTTAAFAFLNSKLLAFATCAAVSGFAASIMLCPMEAVRIRMVAEPSFAPQGWIQCGLKMLKYEGVEGLWKGMTPMVYKQVPYTVTKNVSFDFLTRSTYAAMRQNGVVMSSAVKVSVPMFAAFVASLLSCVSSQPGDMLLSLVNAHKGKRRTKDIVRDILRTDRGIKGFFVGIKTRLLHVGIIVTLQLLIYDFVKRLCGIAATGL</sequence>
<keyword evidence="7" id="KW-1133">Transmembrane helix</keyword>
<evidence type="ECO:0000256" key="8">
    <source>
        <dbReference type="ARBA" id="ARBA00023128"/>
    </source>
</evidence>
<dbReference type="GO" id="GO:0005315">
    <property type="term" value="F:phosphate transmembrane transporter activity"/>
    <property type="evidence" value="ECO:0007669"/>
    <property type="project" value="InterPro"/>
</dbReference>
<name>A0A8J9X936_PHATR</name>
<evidence type="ECO:0008006" key="13">
    <source>
        <dbReference type="Google" id="ProtNLM"/>
    </source>
</evidence>
<dbReference type="Proteomes" id="UP000836788">
    <property type="component" value="Chromosome 8"/>
</dbReference>
<evidence type="ECO:0000256" key="3">
    <source>
        <dbReference type="ARBA" id="ARBA00022448"/>
    </source>
</evidence>
<evidence type="ECO:0000256" key="11">
    <source>
        <dbReference type="RuleBase" id="RU000488"/>
    </source>
</evidence>
<dbReference type="AlphaFoldDB" id="A0A8J9X936"/>
<keyword evidence="4 10" id="KW-0812">Transmembrane</keyword>
<dbReference type="Gene3D" id="1.50.40.10">
    <property type="entry name" value="Mitochondrial carrier domain"/>
    <property type="match status" value="1"/>
</dbReference>